<evidence type="ECO:0000313" key="22">
    <source>
        <dbReference type="Proteomes" id="UP000515165"/>
    </source>
</evidence>
<dbReference type="PANTHER" id="PTHR14226:SF23">
    <property type="entry name" value="PATATIN-LIKE PHOSPHOLIPASE DOMAIN-CONTAINING PROTEIN 7"/>
    <property type="match status" value="1"/>
</dbReference>
<dbReference type="Pfam" id="PF24179">
    <property type="entry name" value="NTE_Ploop"/>
    <property type="match status" value="1"/>
</dbReference>
<dbReference type="SMART" id="SM00100">
    <property type="entry name" value="cNMP"/>
    <property type="match status" value="3"/>
</dbReference>
<evidence type="ECO:0000256" key="13">
    <source>
        <dbReference type="ARBA" id="ARBA00047314"/>
    </source>
</evidence>
<organism evidence="22 23">
    <name type="scientific">Zalophus californianus</name>
    <name type="common">California sealion</name>
    <dbReference type="NCBI Taxonomy" id="9704"/>
    <lineage>
        <taxon>Eukaryota</taxon>
        <taxon>Metazoa</taxon>
        <taxon>Chordata</taxon>
        <taxon>Craniata</taxon>
        <taxon>Vertebrata</taxon>
        <taxon>Euteleostomi</taxon>
        <taxon>Mammalia</taxon>
        <taxon>Eutheria</taxon>
        <taxon>Laurasiatheria</taxon>
        <taxon>Carnivora</taxon>
        <taxon>Caniformia</taxon>
        <taxon>Pinnipedia</taxon>
        <taxon>Otariidae</taxon>
        <taxon>Zalophus</taxon>
    </lineage>
</organism>
<keyword evidence="7 17" id="KW-0378">Hydrolase</keyword>
<dbReference type="RefSeq" id="XP_027471656.2">
    <property type="nucleotide sequence ID" value="XM_027615855.2"/>
</dbReference>
<feature type="active site" description="Nucleophile" evidence="17">
    <location>
        <position position="1105"/>
    </location>
</feature>
<dbReference type="CTD" id="375775"/>
<proteinExistence type="inferred from homology"/>
<dbReference type="GO" id="GO:0004622">
    <property type="term" value="F:phosphatidylcholine lysophospholipase activity"/>
    <property type="evidence" value="ECO:0007669"/>
    <property type="project" value="UniProtKB-EC"/>
</dbReference>
<dbReference type="InterPro" id="IPR050301">
    <property type="entry name" value="NTE"/>
</dbReference>
<dbReference type="PANTHER" id="PTHR14226">
    <property type="entry name" value="NEUROPATHY TARGET ESTERASE/SWISS CHEESE D.MELANOGASTER"/>
    <property type="match status" value="1"/>
</dbReference>
<evidence type="ECO:0000256" key="19">
    <source>
        <dbReference type="SAM" id="Phobius"/>
    </source>
</evidence>
<reference evidence="23" key="1">
    <citation type="submission" date="2025-08" db="UniProtKB">
        <authorList>
            <consortium name="RefSeq"/>
        </authorList>
    </citation>
    <scope>IDENTIFICATION</scope>
    <source>
        <tissue evidence="23">Blood</tissue>
    </source>
</reference>
<feature type="domain" description="Cyclic nucleotide-binding" evidence="20">
    <location>
        <begin position="623"/>
        <end position="707"/>
    </location>
</feature>
<evidence type="ECO:0000256" key="9">
    <source>
        <dbReference type="ARBA" id="ARBA00022963"/>
    </source>
</evidence>
<dbReference type="InterPro" id="IPR016035">
    <property type="entry name" value="Acyl_Trfase/lysoPLipase"/>
</dbReference>
<dbReference type="PROSITE" id="PS50042">
    <property type="entry name" value="CNMP_BINDING_3"/>
    <property type="match status" value="3"/>
</dbReference>
<gene>
    <name evidence="23" type="primary">PNPLA7</name>
</gene>
<accession>A0A6J2ETX3</accession>
<evidence type="ECO:0000313" key="23">
    <source>
        <dbReference type="RefSeq" id="XP_027471656.2"/>
    </source>
</evidence>
<dbReference type="InterPro" id="IPR014710">
    <property type="entry name" value="RmlC-like_jellyroll"/>
</dbReference>
<keyword evidence="8" id="KW-0256">Endoplasmic reticulum</keyword>
<feature type="active site" description="Proton acceptor" evidence="17">
    <location>
        <position position="1225"/>
    </location>
</feature>
<comment type="catalytic activity">
    <reaction evidence="16">
        <text>1-hexadecanoyl-sn-glycero-3-phosphocholine + H2O = sn-glycerol 3-phosphocholine + hexadecanoate + H(+)</text>
        <dbReference type="Rhea" id="RHEA:40435"/>
        <dbReference type="ChEBI" id="CHEBI:7896"/>
        <dbReference type="ChEBI" id="CHEBI:15377"/>
        <dbReference type="ChEBI" id="CHEBI:15378"/>
        <dbReference type="ChEBI" id="CHEBI:16870"/>
        <dbReference type="ChEBI" id="CHEBI:72998"/>
    </reaction>
    <physiologicalReaction direction="left-to-right" evidence="16">
        <dbReference type="Rhea" id="RHEA:40436"/>
    </physiologicalReaction>
</comment>
<feature type="transmembrane region" description="Helical" evidence="19">
    <location>
        <begin position="158"/>
        <end position="181"/>
    </location>
</feature>
<feature type="domain" description="PNPLA" evidence="21">
    <location>
        <begin position="1072"/>
        <end position="1238"/>
    </location>
</feature>
<evidence type="ECO:0000256" key="15">
    <source>
        <dbReference type="ARBA" id="ARBA00048454"/>
    </source>
</evidence>
<dbReference type="CDD" id="cd00038">
    <property type="entry name" value="CAP_ED"/>
    <property type="match status" value="3"/>
</dbReference>
<dbReference type="InterPro" id="IPR000595">
    <property type="entry name" value="cNMP-bd_dom"/>
</dbReference>
<dbReference type="Gene3D" id="3.40.1090.10">
    <property type="entry name" value="Cytosolic phospholipase A2 catalytic domain"/>
    <property type="match status" value="1"/>
</dbReference>
<evidence type="ECO:0000256" key="7">
    <source>
        <dbReference type="ARBA" id="ARBA00022801"/>
    </source>
</evidence>
<evidence type="ECO:0000256" key="1">
    <source>
        <dbReference type="ARBA" id="ARBA00004643"/>
    </source>
</evidence>
<evidence type="ECO:0000256" key="16">
    <source>
        <dbReference type="ARBA" id="ARBA00048656"/>
    </source>
</evidence>
<comment type="similarity">
    <text evidence="2">Belongs to the NTE family.</text>
</comment>
<feature type="domain" description="Cyclic nucleotide-binding" evidence="20">
    <location>
        <begin position="293"/>
        <end position="420"/>
    </location>
</feature>
<dbReference type="SUPFAM" id="SSF51206">
    <property type="entry name" value="cAMP-binding domain-like"/>
    <property type="match status" value="3"/>
</dbReference>
<feature type="region of interest" description="Disordered" evidence="18">
    <location>
        <begin position="1398"/>
        <end position="1458"/>
    </location>
</feature>
<dbReference type="GO" id="GO:0016042">
    <property type="term" value="P:lipid catabolic process"/>
    <property type="evidence" value="ECO:0007669"/>
    <property type="project" value="UniProtKB-UniRule"/>
</dbReference>
<feature type="short sequence motif" description="DGA/G" evidence="17">
    <location>
        <begin position="1225"/>
        <end position="1227"/>
    </location>
</feature>
<dbReference type="GeneID" id="113934574"/>
<evidence type="ECO:0000256" key="10">
    <source>
        <dbReference type="ARBA" id="ARBA00022989"/>
    </source>
</evidence>
<dbReference type="Pfam" id="PF00027">
    <property type="entry name" value="cNMP_binding"/>
    <property type="match status" value="3"/>
</dbReference>
<keyword evidence="12 19" id="KW-0472">Membrane</keyword>
<dbReference type="Pfam" id="PF01734">
    <property type="entry name" value="Patatin"/>
    <property type="match status" value="1"/>
</dbReference>
<feature type="short sequence motif" description="GXSXG" evidence="17">
    <location>
        <begin position="1103"/>
        <end position="1107"/>
    </location>
</feature>
<dbReference type="CDD" id="cd07225">
    <property type="entry name" value="Pat_PNPLA6_PNPLA7"/>
    <property type="match status" value="1"/>
</dbReference>
<keyword evidence="22" id="KW-1185">Reference proteome</keyword>
<keyword evidence="6" id="KW-0677">Repeat</keyword>
<feature type="domain" description="Cyclic nucleotide-binding" evidence="20">
    <location>
        <begin position="735"/>
        <end position="840"/>
    </location>
</feature>
<evidence type="ECO:0000259" key="20">
    <source>
        <dbReference type="PROSITE" id="PS50042"/>
    </source>
</evidence>
<name>A0A6J2ETX3_ZALCA</name>
<dbReference type="PROSITE" id="PS51635">
    <property type="entry name" value="PNPLA"/>
    <property type="match status" value="1"/>
</dbReference>
<dbReference type="FunFam" id="2.60.120.10:FF:000012">
    <property type="entry name" value="neuropathy target esterase isoform X2"/>
    <property type="match status" value="1"/>
</dbReference>
<dbReference type="FunFam" id="2.60.120.10:FF:000022">
    <property type="entry name" value="Patatin like phospholipase domain containing 7"/>
    <property type="match status" value="1"/>
</dbReference>
<evidence type="ECO:0000256" key="2">
    <source>
        <dbReference type="ARBA" id="ARBA00006636"/>
    </source>
</evidence>
<dbReference type="SUPFAM" id="SSF52151">
    <property type="entry name" value="FabD/lysophospholipase-like"/>
    <property type="match status" value="1"/>
</dbReference>
<dbReference type="EC" id="3.1.1.5" evidence="3"/>
<dbReference type="InterPro" id="IPR002641">
    <property type="entry name" value="PNPLA_dom"/>
</dbReference>
<evidence type="ECO:0000256" key="12">
    <source>
        <dbReference type="ARBA" id="ARBA00023136"/>
    </source>
</evidence>
<evidence type="ECO:0000256" key="17">
    <source>
        <dbReference type="PROSITE-ProRule" id="PRU01161"/>
    </source>
</evidence>
<evidence type="ECO:0000256" key="14">
    <source>
        <dbReference type="ARBA" id="ARBA00048133"/>
    </source>
</evidence>
<evidence type="ECO:0000256" key="4">
    <source>
        <dbReference type="ARBA" id="ARBA00022553"/>
    </source>
</evidence>
<keyword evidence="4" id="KW-0597">Phosphoprotein</keyword>
<feature type="short sequence motif" description="GXGXXG" evidence="17">
    <location>
        <begin position="1076"/>
        <end position="1081"/>
    </location>
</feature>
<evidence type="ECO:0000256" key="3">
    <source>
        <dbReference type="ARBA" id="ARBA00013274"/>
    </source>
</evidence>
<feature type="region of interest" description="Disordered" evidence="18">
    <location>
        <begin position="475"/>
        <end position="494"/>
    </location>
</feature>
<dbReference type="FunFam" id="3.40.1090.10:FF:000001">
    <property type="entry name" value="neuropathy target esterase isoform X2"/>
    <property type="match status" value="1"/>
</dbReference>
<evidence type="ECO:0000256" key="8">
    <source>
        <dbReference type="ARBA" id="ARBA00022824"/>
    </source>
</evidence>
<keyword evidence="11 17" id="KW-0443">Lipid metabolism</keyword>
<evidence type="ECO:0000256" key="11">
    <source>
        <dbReference type="ARBA" id="ARBA00023098"/>
    </source>
</evidence>
<dbReference type="InterPro" id="IPR018490">
    <property type="entry name" value="cNMP-bd_dom_sf"/>
</dbReference>
<feature type="region of interest" description="Disordered" evidence="18">
    <location>
        <begin position="1"/>
        <end position="69"/>
    </location>
</feature>
<sequence>MRSAPRTRMRAAPLRRPMPKPAPRGRAPRQRPRAATSRTALGGSRRSARLPAPSAAPGGQRGSRRPRRLPAVSAASGALGGFPRPPASAPQQEQLRLAALRPMHSVGPASGRHLRVPANALGAMKQEEDASPEADFCLGAALQSWGLQLTEQHSQSTMLMGIVIGALLALALVGITVFFVYRRVNRFRQVQPTPQYRFRKRDKVMFYGRKIMRKVSTLPHTLVGSTAAPRQRVRKRTKVLSLAKRILRFKKEYPTLQPKEPPPSLLEADLTEFDVKNSHLPSEVLYMLKNVRVLGHFEKPLFLELCKHMVFVQLLEGEHVFQPGEPDTSIYVVQDGRLEVCIQDADGAEVAVKEVLAGDSVHSLLSILDVITGHTAPYKTVSARAAIPSTVLRLPAVAFQGVFEKYPETLVRVVQIIMVRLQRVTFLALHNYLGLTTELFNPESQAIPLVSVVSVAAGKVRRQACCVSEDRLERPLRPQESCDPDGGGSRAAVSGPVLKRSQSFPLPSVHEEIPDEFGKAQAGDQAPFAPPGSTSDLRMACDRARVLLHAEEHPGSAVASKSKKSVIVADAPSAVFQYAETNSDETVSSRKTDAILRAAKKDLLTLMKLDDPSLLDGRVTLLHVPGGTVVSRQGDQDVNILFVVSGLLHVYQRKVDSEGDTCLFVVRPGEVVGQLAVLTGEPLIFTIKANRDCSFLSISKAHFYEIMRKQPTVVLGVAHTVVKRVSSFVRQIDFALDWMEVEAGRAVYRQGDKSDCTYIVLSGRLRSVIRKDDGKKRLAGEYGRGDLIGVVETLTHQARATTVHAVRDSELAKLPTGALTSIKRRYPQVVTRLIHLLGEKILGSLQQGTAKGHQFGLHTVGSKWDSGNPAGNLSTVAAMPVSEDVPLTAFALELKHALSAIGPILLLTSDNIKQRLGSAALDSVHEYRLSSWLGQQEDIHRIVLYQADSTLTPWTQRCIRQADCILIVGLGEQEPTVGELERMLESTAVRAQKQLILLHREDGPAPSRTVEWLNMRSWCSGHLHLCCPRRVFSRRSMPKLVEMYQRVFQRPPDRHSDFSRLARVLTGNAIALVLGGGGARGCAQVGIIRALTECGIPVDMVGGTSIGAFMGALYSEERNYSQIRIRAKQWAEDMTSMVKTVLDLTYPITSMFSGAGLNSSICSVFKDQQIEDLWIPYFAITTDITASAMRVHTDGSLWRYVRASMSLSGYMPPLCDPKDGHLLMDGGYINNLPADVARSMGAKVVIAIDVGSQDETDLTNYGDALSGWWLLWKRWNPLASKVKVLNMAEIQTRLAYVCCVRQLEMVKNSEYCEYLRPPIDSYSTLDFGKFNEICEVGYQHGRTVFDIWGRSGVLEKMLQDRQGTSKMKACDVLTCPNASFTDLAEIVSRIEPAKVATVDDESDYQTEYEEELPDGPKDAYADFQSAPAHVGSDSDDESSLRRRSPSLASQDCPPDSYP</sequence>
<feature type="compositionally biased region" description="Acidic residues" evidence="18">
    <location>
        <begin position="1398"/>
        <end position="1413"/>
    </location>
</feature>
<keyword evidence="5 19" id="KW-0812">Transmembrane</keyword>
<evidence type="ECO:0000256" key="6">
    <source>
        <dbReference type="ARBA" id="ARBA00022737"/>
    </source>
</evidence>
<comment type="catalytic activity">
    <reaction evidence="13">
        <text>1-(9Z-octadecenoyl)-sn-glycero-3-phosphocholine + H2O = sn-glycerol 3-phosphocholine + (9Z)-octadecenoate + H(+)</text>
        <dbReference type="Rhea" id="RHEA:40807"/>
        <dbReference type="ChEBI" id="CHEBI:15377"/>
        <dbReference type="ChEBI" id="CHEBI:15378"/>
        <dbReference type="ChEBI" id="CHEBI:16870"/>
        <dbReference type="ChEBI" id="CHEBI:28610"/>
        <dbReference type="ChEBI" id="CHEBI:30823"/>
    </reaction>
    <physiologicalReaction direction="left-to-right" evidence="13">
        <dbReference type="Rhea" id="RHEA:40808"/>
    </physiologicalReaction>
</comment>
<evidence type="ECO:0000256" key="5">
    <source>
        <dbReference type="ARBA" id="ARBA00022692"/>
    </source>
</evidence>
<comment type="catalytic activity">
    <reaction evidence="14">
        <text>1-hexadecanoyl-sn-glycero-3-phosphate + H2O = sn-glycerol 3-phosphate + hexadecanoate + H(+)</text>
        <dbReference type="Rhea" id="RHEA:49092"/>
        <dbReference type="ChEBI" id="CHEBI:7896"/>
        <dbReference type="ChEBI" id="CHEBI:15377"/>
        <dbReference type="ChEBI" id="CHEBI:15378"/>
        <dbReference type="ChEBI" id="CHEBI:57518"/>
        <dbReference type="ChEBI" id="CHEBI:57597"/>
    </reaction>
    <physiologicalReaction direction="left-to-right" evidence="14">
        <dbReference type="Rhea" id="RHEA:49093"/>
    </physiologicalReaction>
</comment>
<evidence type="ECO:0000259" key="21">
    <source>
        <dbReference type="PROSITE" id="PS51635"/>
    </source>
</evidence>
<protein>
    <recommendedName>
        <fullName evidence="3">lysophospholipase</fullName>
        <ecNumber evidence="3">3.1.1.5</ecNumber>
    </recommendedName>
</protein>
<comment type="subcellular location">
    <subcellularLocation>
        <location evidence="1">Endoplasmic reticulum membrane</location>
        <topology evidence="1">Single-pass type III membrane protein</topology>
    </subcellularLocation>
</comment>
<feature type="compositionally biased region" description="Low complexity" evidence="18">
    <location>
        <begin position="33"/>
        <end position="58"/>
    </location>
</feature>
<dbReference type="CDD" id="cd12087">
    <property type="entry name" value="TM_EGFR-like"/>
    <property type="match status" value="1"/>
</dbReference>
<dbReference type="GO" id="GO:0005789">
    <property type="term" value="C:endoplasmic reticulum membrane"/>
    <property type="evidence" value="ECO:0007669"/>
    <property type="project" value="UniProtKB-SubCell"/>
</dbReference>
<dbReference type="FunFam" id="2.60.120.10:FF:000010">
    <property type="entry name" value="neuropathy target esterase isoform X1"/>
    <property type="match status" value="1"/>
</dbReference>
<dbReference type="InterPro" id="IPR056556">
    <property type="entry name" value="NTE1_P-loop_dom"/>
</dbReference>
<keyword evidence="10 19" id="KW-1133">Transmembrane helix</keyword>
<dbReference type="Gene3D" id="2.60.120.10">
    <property type="entry name" value="Jelly Rolls"/>
    <property type="match status" value="3"/>
</dbReference>
<dbReference type="Proteomes" id="UP000515165">
    <property type="component" value="Chromosome 13"/>
</dbReference>
<keyword evidence="9 17" id="KW-0442">Lipid degradation</keyword>
<evidence type="ECO:0000256" key="18">
    <source>
        <dbReference type="SAM" id="MobiDB-lite"/>
    </source>
</evidence>
<comment type="catalytic activity">
    <reaction evidence="15">
        <text>a 1-acyl-sn-glycero-3-phosphocholine + H2O = sn-glycerol 3-phosphocholine + a fatty acid + H(+)</text>
        <dbReference type="Rhea" id="RHEA:15177"/>
        <dbReference type="ChEBI" id="CHEBI:15377"/>
        <dbReference type="ChEBI" id="CHEBI:15378"/>
        <dbReference type="ChEBI" id="CHEBI:16870"/>
        <dbReference type="ChEBI" id="CHEBI:28868"/>
        <dbReference type="ChEBI" id="CHEBI:58168"/>
        <dbReference type="EC" id="3.1.1.5"/>
    </reaction>
    <physiologicalReaction direction="left-to-right" evidence="15">
        <dbReference type="Rhea" id="RHEA:15178"/>
    </physiologicalReaction>
</comment>